<evidence type="ECO:0000313" key="2">
    <source>
        <dbReference type="Proteomes" id="UP000199512"/>
    </source>
</evidence>
<dbReference type="STRING" id="215200.SAMN05216454_10388"/>
<organism evidence="1 2">
    <name type="scientific">Peptostreptococcus russellii</name>
    <dbReference type="NCBI Taxonomy" id="215200"/>
    <lineage>
        <taxon>Bacteria</taxon>
        <taxon>Bacillati</taxon>
        <taxon>Bacillota</taxon>
        <taxon>Clostridia</taxon>
        <taxon>Peptostreptococcales</taxon>
        <taxon>Peptostreptococcaceae</taxon>
        <taxon>Peptostreptococcus</taxon>
    </lineage>
</organism>
<reference evidence="1 2" key="1">
    <citation type="submission" date="2016-10" db="EMBL/GenBank/DDBJ databases">
        <authorList>
            <person name="de Groot N.N."/>
        </authorList>
    </citation>
    <scope>NUCLEOTIDE SEQUENCE [LARGE SCALE GENOMIC DNA]</scope>
    <source>
        <strain evidence="1 2">Calf135</strain>
    </source>
</reference>
<dbReference type="InterPro" id="IPR043740">
    <property type="entry name" value="DUF5685"/>
</dbReference>
<dbReference type="Pfam" id="PF18937">
    <property type="entry name" value="DUF5685"/>
    <property type="match status" value="1"/>
</dbReference>
<accession>A0A1H8G7L0</accession>
<name>A0A1H8G7L0_9FIRM</name>
<dbReference type="EMBL" id="FODF01000003">
    <property type="protein sequence ID" value="SEN39725.1"/>
    <property type="molecule type" value="Genomic_DNA"/>
</dbReference>
<sequence>MFGYVRINKMDLTFREYEHYKAYYCGLCKTLKRDYTEISRASINYDITFLILILTSVYMPKSEVFYEKCIVNPVKDKKHMANEFSEYAAAVNIILTYYKLQDNVDDRGDLKDKVARKVYEKSFKKAYEKYPERADKIKKHLDELADLEKENSNSIDKTSNTFANLMGEIFMYKDDEYAERLRELGFNIGKYIYILDAYEDLEKDIKNNEYNPFKEYENRAEELKEKVDRNIMMCLSRLEKAILDLDIKVNRGIIDNIIYSGIYLRYKGILNKNIDEKNMK</sequence>
<keyword evidence="2" id="KW-1185">Reference proteome</keyword>
<gene>
    <name evidence="1" type="ORF">SAMN05216454_10388</name>
</gene>
<evidence type="ECO:0000313" key="1">
    <source>
        <dbReference type="EMBL" id="SEN39725.1"/>
    </source>
</evidence>
<proteinExistence type="predicted"/>
<dbReference type="AlphaFoldDB" id="A0A1H8G7L0"/>
<protein>
    <submittedName>
        <fullName evidence="1">Uncharacterized protein</fullName>
    </submittedName>
</protein>
<dbReference type="RefSeq" id="WP_091974535.1">
    <property type="nucleotide sequence ID" value="NZ_FODF01000003.1"/>
</dbReference>
<dbReference type="Proteomes" id="UP000199512">
    <property type="component" value="Unassembled WGS sequence"/>
</dbReference>
<dbReference type="OrthoDB" id="1722540at2"/>